<protein>
    <recommendedName>
        <fullName evidence="7">Peptidyl-prolyl cis-trans isomerase</fullName>
        <shortName evidence="7">PPIase</shortName>
        <ecNumber evidence="7">5.2.1.8</ecNumber>
    </recommendedName>
</protein>
<evidence type="ECO:0000256" key="1">
    <source>
        <dbReference type="ARBA" id="ARBA00002388"/>
    </source>
</evidence>
<keyword evidence="4" id="KW-0963">Cytoplasm</keyword>
<dbReference type="Pfam" id="PF00160">
    <property type="entry name" value="Pro_isomerase"/>
    <property type="match status" value="1"/>
</dbReference>
<dbReference type="EC" id="5.2.1.8" evidence="7"/>
<dbReference type="EMBL" id="QLTK01000001">
    <property type="protein sequence ID" value="RAS39077.1"/>
    <property type="molecule type" value="Genomic_DNA"/>
</dbReference>
<proteinExistence type="inferred from homology"/>
<dbReference type="RefSeq" id="WP_111929062.1">
    <property type="nucleotide sequence ID" value="NZ_CADFFP010000003.1"/>
</dbReference>
<comment type="caution">
    <text evidence="9">The sequence shown here is derived from an EMBL/GenBank/DDBJ whole genome shotgun (WGS) entry which is preliminary data.</text>
</comment>
<evidence type="ECO:0000256" key="3">
    <source>
        <dbReference type="ARBA" id="ARBA00007365"/>
    </source>
</evidence>
<comment type="similarity">
    <text evidence="3 7">Belongs to the cyclophilin-type PPIase family.</text>
</comment>
<sequence length="164" mass="17918">MVELHTNHGVIKLELDAEKAPKSVENFLNYVKAGHYDNTVFHRVIDGFMIQGGGFEPGMKQKPTAEAIDNEANNGLKNVNGSVAMARTNDPHSATAQFFINVNDNDFLNHSSPTPQGWGYAVFGKVVDGLDIVEKIKKVKTGSKGFHQDVPVDDVVIEKAVIVD</sequence>
<dbReference type="AlphaFoldDB" id="A0A329CY81"/>
<organism evidence="9 10">
    <name type="scientific">Paraburkholderia bryophila</name>
    <dbReference type="NCBI Taxonomy" id="420952"/>
    <lineage>
        <taxon>Bacteria</taxon>
        <taxon>Pseudomonadati</taxon>
        <taxon>Pseudomonadota</taxon>
        <taxon>Betaproteobacteria</taxon>
        <taxon>Burkholderiales</taxon>
        <taxon>Burkholderiaceae</taxon>
        <taxon>Paraburkholderia</taxon>
    </lineage>
</organism>
<dbReference type="InterPro" id="IPR024936">
    <property type="entry name" value="Cyclophilin-type_PPIase"/>
</dbReference>
<dbReference type="GO" id="GO:0005737">
    <property type="term" value="C:cytoplasm"/>
    <property type="evidence" value="ECO:0007669"/>
    <property type="project" value="UniProtKB-SubCell"/>
</dbReference>
<dbReference type="PANTHER" id="PTHR43246">
    <property type="entry name" value="PEPTIDYL-PROLYL CIS-TRANS ISOMERASE CYP38, CHLOROPLASTIC"/>
    <property type="match status" value="1"/>
</dbReference>
<dbReference type="STRING" id="1169143.GCA_000383275_00540"/>
<name>A0A329CY81_9BURK</name>
<comment type="subcellular location">
    <subcellularLocation>
        <location evidence="2">Cytoplasm</location>
    </subcellularLocation>
</comment>
<dbReference type="PROSITE" id="PS50072">
    <property type="entry name" value="CSA_PPIASE_2"/>
    <property type="match status" value="1"/>
</dbReference>
<evidence type="ECO:0000256" key="2">
    <source>
        <dbReference type="ARBA" id="ARBA00004496"/>
    </source>
</evidence>
<dbReference type="PROSITE" id="PS00170">
    <property type="entry name" value="CSA_PPIASE_1"/>
    <property type="match status" value="1"/>
</dbReference>
<dbReference type="GO" id="GO:0003755">
    <property type="term" value="F:peptidyl-prolyl cis-trans isomerase activity"/>
    <property type="evidence" value="ECO:0007669"/>
    <property type="project" value="UniProtKB-UniRule"/>
</dbReference>
<dbReference type="PIRSF" id="PIRSF001467">
    <property type="entry name" value="Peptidylpro_ismrse"/>
    <property type="match status" value="1"/>
</dbReference>
<reference evidence="9 10" key="1">
    <citation type="submission" date="2018-06" db="EMBL/GenBank/DDBJ databases">
        <title>Genomic Encyclopedia of Type Strains, Phase III (KMG-III): the genomes of soil and plant-associated and newly described type strains.</title>
        <authorList>
            <person name="Whitman W."/>
        </authorList>
    </citation>
    <scope>NUCLEOTIDE SEQUENCE [LARGE SCALE GENOMIC DNA]</scope>
    <source>
        <strain evidence="9 10">LMG 23644</strain>
    </source>
</reference>
<dbReference type="InterPro" id="IPR020892">
    <property type="entry name" value="Cyclophilin-type_PPIase_CS"/>
</dbReference>
<dbReference type="InterPro" id="IPR044665">
    <property type="entry name" value="E_coli_cyclophilin_A-like"/>
</dbReference>
<dbReference type="OrthoDB" id="9807797at2"/>
<keyword evidence="5 7" id="KW-0697">Rotamase</keyword>
<dbReference type="InterPro" id="IPR002130">
    <property type="entry name" value="Cyclophilin-type_PPIase_dom"/>
</dbReference>
<evidence type="ECO:0000256" key="7">
    <source>
        <dbReference type="RuleBase" id="RU363019"/>
    </source>
</evidence>
<evidence type="ECO:0000259" key="8">
    <source>
        <dbReference type="PROSITE" id="PS50072"/>
    </source>
</evidence>
<feature type="domain" description="PPIase cyclophilin-type" evidence="8">
    <location>
        <begin position="1"/>
        <end position="162"/>
    </location>
</feature>
<dbReference type="CDD" id="cd01920">
    <property type="entry name" value="cyclophilin_EcCYP_like"/>
    <property type="match status" value="1"/>
</dbReference>
<evidence type="ECO:0000313" key="9">
    <source>
        <dbReference type="EMBL" id="RAS39077.1"/>
    </source>
</evidence>
<dbReference type="InterPro" id="IPR029000">
    <property type="entry name" value="Cyclophilin-like_dom_sf"/>
</dbReference>
<gene>
    <name evidence="9" type="ORF">BX591_101413</name>
</gene>
<dbReference type="Proteomes" id="UP000248918">
    <property type="component" value="Unassembled WGS sequence"/>
</dbReference>
<dbReference type="PRINTS" id="PR00153">
    <property type="entry name" value="CSAPPISMRASE"/>
</dbReference>
<accession>A0A329CY81</accession>
<keyword evidence="6 7" id="KW-0413">Isomerase</keyword>
<evidence type="ECO:0000256" key="4">
    <source>
        <dbReference type="ARBA" id="ARBA00022490"/>
    </source>
</evidence>
<dbReference type="Gene3D" id="2.40.100.10">
    <property type="entry name" value="Cyclophilin-like"/>
    <property type="match status" value="1"/>
</dbReference>
<comment type="function">
    <text evidence="1 7">PPIases accelerate the folding of proteins. It catalyzes the cis-trans isomerization of proline imidic peptide bonds in oligopeptides.</text>
</comment>
<evidence type="ECO:0000256" key="5">
    <source>
        <dbReference type="ARBA" id="ARBA00023110"/>
    </source>
</evidence>
<evidence type="ECO:0000256" key="6">
    <source>
        <dbReference type="ARBA" id="ARBA00023235"/>
    </source>
</evidence>
<dbReference type="SUPFAM" id="SSF50891">
    <property type="entry name" value="Cyclophilin-like"/>
    <property type="match status" value="1"/>
</dbReference>
<dbReference type="GO" id="GO:0006457">
    <property type="term" value="P:protein folding"/>
    <property type="evidence" value="ECO:0007669"/>
    <property type="project" value="InterPro"/>
</dbReference>
<comment type="catalytic activity">
    <reaction evidence="7">
        <text>[protein]-peptidylproline (omega=180) = [protein]-peptidylproline (omega=0)</text>
        <dbReference type="Rhea" id="RHEA:16237"/>
        <dbReference type="Rhea" id="RHEA-COMP:10747"/>
        <dbReference type="Rhea" id="RHEA-COMP:10748"/>
        <dbReference type="ChEBI" id="CHEBI:83833"/>
        <dbReference type="ChEBI" id="CHEBI:83834"/>
        <dbReference type="EC" id="5.2.1.8"/>
    </reaction>
</comment>
<dbReference type="FunFam" id="2.40.100.10:FF:000004">
    <property type="entry name" value="Peptidyl-prolyl cis-trans isomerase"/>
    <property type="match status" value="1"/>
</dbReference>
<evidence type="ECO:0000313" key="10">
    <source>
        <dbReference type="Proteomes" id="UP000248918"/>
    </source>
</evidence>